<keyword evidence="5" id="KW-1185">Reference proteome</keyword>
<organism evidence="4 5">
    <name type="scientific">Lolium multiflorum</name>
    <name type="common">Italian ryegrass</name>
    <name type="synonym">Lolium perenne subsp. multiflorum</name>
    <dbReference type="NCBI Taxonomy" id="4521"/>
    <lineage>
        <taxon>Eukaryota</taxon>
        <taxon>Viridiplantae</taxon>
        <taxon>Streptophyta</taxon>
        <taxon>Embryophyta</taxon>
        <taxon>Tracheophyta</taxon>
        <taxon>Spermatophyta</taxon>
        <taxon>Magnoliopsida</taxon>
        <taxon>Liliopsida</taxon>
        <taxon>Poales</taxon>
        <taxon>Poaceae</taxon>
        <taxon>BOP clade</taxon>
        <taxon>Pooideae</taxon>
        <taxon>Poodae</taxon>
        <taxon>Poeae</taxon>
        <taxon>Poeae Chloroplast Group 2 (Poeae type)</taxon>
        <taxon>Loliodinae</taxon>
        <taxon>Loliinae</taxon>
        <taxon>Lolium</taxon>
    </lineage>
</organism>
<name>A0AAD8VQF1_LOLMU</name>
<dbReference type="AlphaFoldDB" id="A0AAD8VQF1"/>
<feature type="domain" description="Reverse transcriptase Ty1/copia-type" evidence="3">
    <location>
        <begin position="506"/>
        <end position="559"/>
    </location>
</feature>
<feature type="region of interest" description="Disordered" evidence="2">
    <location>
        <begin position="778"/>
        <end position="816"/>
    </location>
</feature>
<dbReference type="Pfam" id="PF07727">
    <property type="entry name" value="RVT_2"/>
    <property type="match status" value="1"/>
</dbReference>
<sequence length="924" mass="105312">MESPPSLSSVLVDETENQEELTMLKELYKVRCTLRGEALVKFDFLMDSLKEKNESIEELEYHLNDKERRFNLLRQELKTERCISQGLKQQIETFELDKVKDLETIERAQLLAQELDASKELEVARASLTRDLDHLERANKLVKDEFKKLGENHDLLQETYKKALGSMNDPIIVEKVASSSTSFTCEHAKLVAEHVRLQEELSLHVETNTYLESLVTKYGLNYHPNESACEQATILEENARLTKELAKFTTAKNKMGLDDLLSNQRSNNQKHGLGYAPKPSKKNDYKKEKPSQEKNKKVTNVGKASKGKATSGDRTGPNNHYALFIDYYGDVYANYVGPRNGYAYRGYSIWGYSSGGPKWVFDSGCTNHMTGGRGVLDQFIEDVNKKSSITFGDNSKGKDNGSQVEQVVPCAAGDDDPSNAIKIMGIGHIRLIEVHNDDQSDEIKVHEALVDPDWVISMQEELECFTRNEVWSLVDRSKDHRINVIGTKWVFKNKQDKNGIVIRNKARKFEMSMMGELKFFLGFQVRQLAKGTFISQEKYVKDMLKKFNMTNASPMKTPMPVKGQLGSCDGEKDVDIKYVDMALKKMNLWTLVTLEQDYMPDLVSQFFCTTFFHPTPQRHITFMAGTTQCSISYDQFQTALGYTGNLRGGFRIHSEGSMSDASLAFCYPSAAPVPAIPQITAMYYLYNTMAKIFRCTIVSKAGDFQACRRYAKNLMFYTHPNNQQKIDVPDYIYNELKRAVEKRMLPNYAPYVMCLLYKAAPASELAGHRERHALLDLPLRHDTPEPPYMRPAEGSSGPATRRHHDPSMASSSSSVQPKKGAAKFFKSLFQMCKHSYDVNSKALRLAQSNRELIREDFRARGLELPEDPPEMAPIAHFNYRCHLLMMTCLPHIVELKFKKKRRKRPRSPSLCLGHRRSCSSFGMR</sequence>
<evidence type="ECO:0000256" key="1">
    <source>
        <dbReference type="SAM" id="Coils"/>
    </source>
</evidence>
<evidence type="ECO:0000313" key="5">
    <source>
        <dbReference type="Proteomes" id="UP001231189"/>
    </source>
</evidence>
<dbReference type="InterPro" id="IPR013103">
    <property type="entry name" value="RVT_2"/>
</dbReference>
<reference evidence="4" key="1">
    <citation type="submission" date="2023-07" db="EMBL/GenBank/DDBJ databases">
        <title>A chromosome-level genome assembly of Lolium multiflorum.</title>
        <authorList>
            <person name="Chen Y."/>
            <person name="Copetti D."/>
            <person name="Kolliker R."/>
            <person name="Studer B."/>
        </authorList>
    </citation>
    <scope>NUCLEOTIDE SEQUENCE</scope>
    <source>
        <strain evidence="4">02402/16</strain>
        <tissue evidence="4">Leaf</tissue>
    </source>
</reference>
<feature type="region of interest" description="Disordered" evidence="2">
    <location>
        <begin position="262"/>
        <end position="315"/>
    </location>
</feature>
<evidence type="ECO:0000259" key="3">
    <source>
        <dbReference type="Pfam" id="PF07727"/>
    </source>
</evidence>
<gene>
    <name evidence="4" type="ORF">QYE76_020911</name>
</gene>
<proteinExistence type="predicted"/>
<evidence type="ECO:0000313" key="4">
    <source>
        <dbReference type="EMBL" id="KAK1615394.1"/>
    </source>
</evidence>
<dbReference type="EMBL" id="JAUUTY010000006">
    <property type="protein sequence ID" value="KAK1615394.1"/>
    <property type="molecule type" value="Genomic_DNA"/>
</dbReference>
<feature type="compositionally biased region" description="Basic and acidic residues" evidence="2">
    <location>
        <begin position="281"/>
        <end position="296"/>
    </location>
</feature>
<protein>
    <recommendedName>
        <fullName evidence="3">Reverse transcriptase Ty1/copia-type domain-containing protein</fullName>
    </recommendedName>
</protein>
<feature type="coiled-coil region" evidence="1">
    <location>
        <begin position="49"/>
        <end position="76"/>
    </location>
</feature>
<evidence type="ECO:0000256" key="2">
    <source>
        <dbReference type="SAM" id="MobiDB-lite"/>
    </source>
</evidence>
<accession>A0AAD8VQF1</accession>
<comment type="caution">
    <text evidence="4">The sequence shown here is derived from an EMBL/GenBank/DDBJ whole genome shotgun (WGS) entry which is preliminary data.</text>
</comment>
<dbReference type="Proteomes" id="UP001231189">
    <property type="component" value="Unassembled WGS sequence"/>
</dbReference>
<feature type="coiled-coil region" evidence="1">
    <location>
        <begin position="118"/>
        <end position="152"/>
    </location>
</feature>
<keyword evidence="1" id="KW-0175">Coiled coil</keyword>